<comment type="caution">
    <text evidence="6">The sequence shown here is derived from an EMBL/GenBank/DDBJ whole genome shotgun (WGS) entry which is preliminary data.</text>
</comment>
<evidence type="ECO:0000256" key="4">
    <source>
        <dbReference type="ARBA" id="ARBA00022643"/>
    </source>
</evidence>
<evidence type="ECO:0000256" key="3">
    <source>
        <dbReference type="ARBA" id="ARBA00022630"/>
    </source>
</evidence>
<dbReference type="SUPFAM" id="SSF51412">
    <property type="entry name" value="Inosine monophosphate dehydrogenase (IMPDH)"/>
    <property type="match status" value="1"/>
</dbReference>
<dbReference type="Proteomes" id="UP000295063">
    <property type="component" value="Unassembled WGS sequence"/>
</dbReference>
<evidence type="ECO:0000256" key="5">
    <source>
        <dbReference type="ARBA" id="ARBA00023002"/>
    </source>
</evidence>
<protein>
    <recommendedName>
        <fullName evidence="2">Probable nitronate monooxygenase</fullName>
    </recommendedName>
</protein>
<reference evidence="6 7" key="1">
    <citation type="submission" date="2019-03" db="EMBL/GenBank/DDBJ databases">
        <title>Genomic Encyclopedia of Type Strains, Phase IV (KMG-IV): sequencing the most valuable type-strain genomes for metagenomic binning, comparative biology and taxonomic classification.</title>
        <authorList>
            <person name="Goeker M."/>
        </authorList>
    </citation>
    <scope>NUCLEOTIDE SEQUENCE [LARGE SCALE GENOMIC DNA]</scope>
    <source>
        <strain evidence="6 7">DSM 15969</strain>
    </source>
</reference>
<dbReference type="RefSeq" id="WP_132075826.1">
    <property type="nucleotide sequence ID" value="NZ_DAMAKO010000008.1"/>
</dbReference>
<dbReference type="OrthoDB" id="9778912at2"/>
<organism evidence="6 7">
    <name type="scientific">Anaerospora hongkongensis</name>
    <dbReference type="NCBI Taxonomy" id="244830"/>
    <lineage>
        <taxon>Bacteria</taxon>
        <taxon>Bacillati</taxon>
        <taxon>Bacillota</taxon>
        <taxon>Negativicutes</taxon>
        <taxon>Selenomonadales</taxon>
        <taxon>Sporomusaceae</taxon>
        <taxon>Anaerospora</taxon>
    </lineage>
</organism>
<dbReference type="CDD" id="cd04730">
    <property type="entry name" value="NPD_like"/>
    <property type="match status" value="1"/>
</dbReference>
<gene>
    <name evidence="6" type="ORF">EV210_102301</name>
</gene>
<sequence>MQTSLTALLGIKYPIIQGGMAWISEAALTAAVSNAGGAGIISTGGRSADWVRDEIRKTKTLTTKPFGVNVMLMAPNKEEVADVICEEKVAFVTLGAGNPVPMFEKFHKAGIKVIPVVPSVKLAQRVEAAGADALVIEGMEAGGHIGTLTTMALLTNVIPEIKIPVVAAGGIVDGRGIAAALLMGAAGVQMGSRFLLAEECTVHANAKKQIIAAQDTDSVVTGYSRGHGVRGLRSKFTEKFLELERSGAPDEVLNTLATGTNKLAAVDGDVENGLVQVGQSLSRLTSIKSAQAIIDEVTVEATRLLANAPGLVKTW</sequence>
<dbReference type="InterPro" id="IPR004136">
    <property type="entry name" value="NMO"/>
</dbReference>
<evidence type="ECO:0000256" key="1">
    <source>
        <dbReference type="ARBA" id="ARBA00003535"/>
    </source>
</evidence>
<evidence type="ECO:0000313" key="6">
    <source>
        <dbReference type="EMBL" id="TCL39385.1"/>
    </source>
</evidence>
<evidence type="ECO:0000313" key="7">
    <source>
        <dbReference type="Proteomes" id="UP000295063"/>
    </source>
</evidence>
<keyword evidence="7" id="KW-1185">Reference proteome</keyword>
<keyword evidence="3" id="KW-0285">Flavoprotein</keyword>
<evidence type="ECO:0000256" key="2">
    <source>
        <dbReference type="ARBA" id="ARBA00013457"/>
    </source>
</evidence>
<comment type="function">
    <text evidence="1">Nitronate monooxygenase that uses molecular oxygen to catalyze the oxidative denitrification of alkyl nitronates. Acts on propionate 3-nitronate (P3N), the presumed physiological substrate. Probably functions in the detoxification of P3N, a metabolic poison produced by plants and fungi as a defense mechanism.</text>
</comment>
<dbReference type="Pfam" id="PF03060">
    <property type="entry name" value="NMO"/>
    <property type="match status" value="1"/>
</dbReference>
<dbReference type="GO" id="GO:0018580">
    <property type="term" value="F:nitronate monooxygenase activity"/>
    <property type="evidence" value="ECO:0007669"/>
    <property type="project" value="InterPro"/>
</dbReference>
<proteinExistence type="predicted"/>
<accession>A0A4R1Q3J6</accession>
<keyword evidence="4" id="KW-0288">FMN</keyword>
<dbReference type="EMBL" id="SLUI01000002">
    <property type="protein sequence ID" value="TCL39385.1"/>
    <property type="molecule type" value="Genomic_DNA"/>
</dbReference>
<dbReference type="AlphaFoldDB" id="A0A4R1Q3J6"/>
<dbReference type="PANTHER" id="PTHR32332">
    <property type="entry name" value="2-NITROPROPANE DIOXYGENASE"/>
    <property type="match status" value="1"/>
</dbReference>
<dbReference type="Gene3D" id="3.20.20.70">
    <property type="entry name" value="Aldolase class I"/>
    <property type="match status" value="1"/>
</dbReference>
<name>A0A4R1Q3J6_9FIRM</name>
<dbReference type="PANTHER" id="PTHR32332:SF20">
    <property type="entry name" value="2-NITROPROPANE DIOXYGENASE-LIKE PROTEIN"/>
    <property type="match status" value="1"/>
</dbReference>
<dbReference type="InterPro" id="IPR013785">
    <property type="entry name" value="Aldolase_TIM"/>
</dbReference>
<keyword evidence="5" id="KW-0560">Oxidoreductase</keyword>